<name>A0AAD1SBV5_PELCU</name>
<keyword evidence="3" id="KW-1185">Reference proteome</keyword>
<protein>
    <submittedName>
        <fullName evidence="2">Uncharacterized protein</fullName>
    </submittedName>
</protein>
<accession>A0AAD1SBV5</accession>
<feature type="region of interest" description="Disordered" evidence="1">
    <location>
        <begin position="1"/>
        <end position="45"/>
    </location>
</feature>
<dbReference type="Proteomes" id="UP001295444">
    <property type="component" value="Chromosome 05"/>
</dbReference>
<organism evidence="2 3">
    <name type="scientific">Pelobates cultripes</name>
    <name type="common">Western spadefoot toad</name>
    <dbReference type="NCBI Taxonomy" id="61616"/>
    <lineage>
        <taxon>Eukaryota</taxon>
        <taxon>Metazoa</taxon>
        <taxon>Chordata</taxon>
        <taxon>Craniata</taxon>
        <taxon>Vertebrata</taxon>
        <taxon>Euteleostomi</taxon>
        <taxon>Amphibia</taxon>
        <taxon>Batrachia</taxon>
        <taxon>Anura</taxon>
        <taxon>Pelobatoidea</taxon>
        <taxon>Pelobatidae</taxon>
        <taxon>Pelobates</taxon>
    </lineage>
</organism>
<gene>
    <name evidence="2" type="ORF">PECUL_23A005147</name>
</gene>
<evidence type="ECO:0000313" key="2">
    <source>
        <dbReference type="EMBL" id="CAH2295368.1"/>
    </source>
</evidence>
<sequence length="133" mass="13538">MCGVSQPAHRGGGSAHREGDLGGRTQILSRGGGNQTQRDCGGSGHSCPCAQCGGGPGVRLGVSVSVVQKNKKKCDPTPSASTGAQEHTGPRSAFPISERGRSRADTRTQVTSSRPPNIGQVAPKRPSVPTGPE</sequence>
<reference evidence="2" key="1">
    <citation type="submission" date="2022-03" db="EMBL/GenBank/DDBJ databases">
        <authorList>
            <person name="Alioto T."/>
            <person name="Alioto T."/>
            <person name="Gomez Garrido J."/>
        </authorList>
    </citation>
    <scope>NUCLEOTIDE SEQUENCE</scope>
</reference>
<dbReference type="EMBL" id="OW240916">
    <property type="protein sequence ID" value="CAH2295368.1"/>
    <property type="molecule type" value="Genomic_DNA"/>
</dbReference>
<dbReference type="AlphaFoldDB" id="A0AAD1SBV5"/>
<feature type="region of interest" description="Disordered" evidence="1">
    <location>
        <begin position="69"/>
        <end position="133"/>
    </location>
</feature>
<evidence type="ECO:0000256" key="1">
    <source>
        <dbReference type="SAM" id="MobiDB-lite"/>
    </source>
</evidence>
<evidence type="ECO:0000313" key="3">
    <source>
        <dbReference type="Proteomes" id="UP001295444"/>
    </source>
</evidence>
<proteinExistence type="predicted"/>